<comment type="caution">
    <text evidence="2">The sequence shown here is derived from an EMBL/GenBank/DDBJ whole genome shotgun (WGS) entry which is preliminary data.</text>
</comment>
<protein>
    <submittedName>
        <fullName evidence="2">Uncharacterized protein</fullName>
    </submittedName>
</protein>
<gene>
    <name evidence="2" type="ORF">A0H81_13811</name>
</gene>
<evidence type="ECO:0000256" key="1">
    <source>
        <dbReference type="SAM" id="MobiDB-lite"/>
    </source>
</evidence>
<dbReference type="STRING" id="5627.A0A1C7LQJ3"/>
<organism evidence="2 3">
    <name type="scientific">Grifola frondosa</name>
    <name type="common">Maitake</name>
    <name type="synonym">Polyporus frondosus</name>
    <dbReference type="NCBI Taxonomy" id="5627"/>
    <lineage>
        <taxon>Eukaryota</taxon>
        <taxon>Fungi</taxon>
        <taxon>Dikarya</taxon>
        <taxon>Basidiomycota</taxon>
        <taxon>Agaricomycotina</taxon>
        <taxon>Agaricomycetes</taxon>
        <taxon>Polyporales</taxon>
        <taxon>Grifolaceae</taxon>
        <taxon>Grifola</taxon>
    </lineage>
</organism>
<dbReference type="OrthoDB" id="39175at2759"/>
<evidence type="ECO:0000313" key="2">
    <source>
        <dbReference type="EMBL" id="OBZ66297.1"/>
    </source>
</evidence>
<accession>A0A1C7LQJ3</accession>
<keyword evidence="3" id="KW-1185">Reference proteome</keyword>
<feature type="region of interest" description="Disordered" evidence="1">
    <location>
        <begin position="103"/>
        <end position="127"/>
    </location>
</feature>
<dbReference type="Proteomes" id="UP000092993">
    <property type="component" value="Unassembled WGS sequence"/>
</dbReference>
<evidence type="ECO:0000313" key="3">
    <source>
        <dbReference type="Proteomes" id="UP000092993"/>
    </source>
</evidence>
<sequence>MFASEDGRARVPSIAYPDALSVVFFVRCPMLASRRLMSLFYPATGSASICSCRFAKDMIIESLLKQIHNPYPSAPMATSATDKNRQNIIAWLECMQVNTGVGGSDAEDGADMNDPTERGSVGVQQTDDDELLRDAEDKLCSLPDASVPICLLANLSLNSLIIP</sequence>
<dbReference type="AlphaFoldDB" id="A0A1C7LQJ3"/>
<reference evidence="2 3" key="1">
    <citation type="submission" date="2016-03" db="EMBL/GenBank/DDBJ databases">
        <title>Whole genome sequencing of Grifola frondosa 9006-11.</title>
        <authorList>
            <person name="Min B."/>
            <person name="Park H."/>
            <person name="Kim J.-G."/>
            <person name="Cho H."/>
            <person name="Oh Y.-L."/>
            <person name="Kong W.-S."/>
            <person name="Choi I.-G."/>
        </authorList>
    </citation>
    <scope>NUCLEOTIDE SEQUENCE [LARGE SCALE GENOMIC DNA]</scope>
    <source>
        <strain evidence="2 3">9006-11</strain>
    </source>
</reference>
<proteinExistence type="predicted"/>
<dbReference type="EMBL" id="LUGG01000032">
    <property type="protein sequence ID" value="OBZ66297.1"/>
    <property type="molecule type" value="Genomic_DNA"/>
</dbReference>
<name>A0A1C7LQJ3_GRIFR</name>